<dbReference type="OrthoDB" id="10503505at2759"/>
<dbReference type="EMBL" id="WJXA01000457">
    <property type="protein sequence ID" value="KAF7112628.1"/>
    <property type="molecule type" value="Genomic_DNA"/>
</dbReference>
<gene>
    <name evidence="2" type="ORF">RHSIM_RhsimUnG0210200</name>
</gene>
<feature type="region of interest" description="Disordered" evidence="1">
    <location>
        <begin position="119"/>
        <end position="140"/>
    </location>
</feature>
<evidence type="ECO:0000256" key="1">
    <source>
        <dbReference type="SAM" id="MobiDB-lite"/>
    </source>
</evidence>
<name>A0A834FVP6_RHOSS</name>
<reference evidence="2" key="1">
    <citation type="submission" date="2019-11" db="EMBL/GenBank/DDBJ databases">
        <authorList>
            <person name="Liu Y."/>
            <person name="Hou J."/>
            <person name="Li T.-Q."/>
            <person name="Guan C.-H."/>
            <person name="Wu X."/>
            <person name="Wu H.-Z."/>
            <person name="Ling F."/>
            <person name="Zhang R."/>
            <person name="Shi X.-G."/>
            <person name="Ren J.-P."/>
            <person name="Chen E.-F."/>
            <person name="Sun J.-M."/>
        </authorList>
    </citation>
    <scope>NUCLEOTIDE SEQUENCE</scope>
    <source>
        <strain evidence="2">Adult_tree_wgs_1</strain>
        <tissue evidence="2">Leaves</tissue>
    </source>
</reference>
<comment type="caution">
    <text evidence="2">The sequence shown here is derived from an EMBL/GenBank/DDBJ whole genome shotgun (WGS) entry which is preliminary data.</text>
</comment>
<dbReference type="AlphaFoldDB" id="A0A834FVP6"/>
<sequence length="191" mass="19298">MPRGRGVPKRRGLQRSIARELKTAQRGVVRGATSAGNTETVVTRGLADAQKGVARGVARGIPTSASTIGAPKTVGTSISRGKGVARGLAVSAIIGGASVVGTGGTRTTRSTTFGGVRSVQAGGARSDRDGATRIGGTSGGAKTIEAGTMIRHGKKVYLKSHQSQLGWKIVRIGDGVFSSQTTKGSTKGSTQ</sequence>
<evidence type="ECO:0000313" key="3">
    <source>
        <dbReference type="Proteomes" id="UP000626092"/>
    </source>
</evidence>
<protein>
    <submittedName>
        <fullName evidence="2">Uncharacterized protein</fullName>
    </submittedName>
</protein>
<accession>A0A834FVP6</accession>
<organism evidence="2 3">
    <name type="scientific">Rhododendron simsii</name>
    <name type="common">Sims's rhododendron</name>
    <dbReference type="NCBI Taxonomy" id="118357"/>
    <lineage>
        <taxon>Eukaryota</taxon>
        <taxon>Viridiplantae</taxon>
        <taxon>Streptophyta</taxon>
        <taxon>Embryophyta</taxon>
        <taxon>Tracheophyta</taxon>
        <taxon>Spermatophyta</taxon>
        <taxon>Magnoliopsida</taxon>
        <taxon>eudicotyledons</taxon>
        <taxon>Gunneridae</taxon>
        <taxon>Pentapetalae</taxon>
        <taxon>asterids</taxon>
        <taxon>Ericales</taxon>
        <taxon>Ericaceae</taxon>
        <taxon>Ericoideae</taxon>
        <taxon>Rhodoreae</taxon>
        <taxon>Rhododendron</taxon>
    </lineage>
</organism>
<proteinExistence type="predicted"/>
<dbReference type="Proteomes" id="UP000626092">
    <property type="component" value="Unassembled WGS sequence"/>
</dbReference>
<evidence type="ECO:0000313" key="2">
    <source>
        <dbReference type="EMBL" id="KAF7112628.1"/>
    </source>
</evidence>
<keyword evidence="3" id="KW-1185">Reference proteome</keyword>